<dbReference type="SUPFAM" id="SSF54909">
    <property type="entry name" value="Dimeric alpha+beta barrel"/>
    <property type="match status" value="1"/>
</dbReference>
<dbReference type="RefSeq" id="WP_091124317.1">
    <property type="nucleotide sequence ID" value="NZ_FOLB01000009.1"/>
</dbReference>
<evidence type="ECO:0000313" key="2">
    <source>
        <dbReference type="EMBL" id="SFC64052.1"/>
    </source>
</evidence>
<organism evidence="2 3">
    <name type="scientific">Nocardioides terrae</name>
    <dbReference type="NCBI Taxonomy" id="574651"/>
    <lineage>
        <taxon>Bacteria</taxon>
        <taxon>Bacillati</taxon>
        <taxon>Actinomycetota</taxon>
        <taxon>Actinomycetes</taxon>
        <taxon>Propionibacteriales</taxon>
        <taxon>Nocardioidaceae</taxon>
        <taxon>Nocardioides</taxon>
    </lineage>
</organism>
<reference evidence="2 3" key="1">
    <citation type="submission" date="2016-10" db="EMBL/GenBank/DDBJ databases">
        <authorList>
            <person name="de Groot N.N."/>
        </authorList>
    </citation>
    <scope>NUCLEOTIDE SEQUENCE [LARGE SCALE GENOMIC DNA]</scope>
    <source>
        <strain evidence="2 3">CGMCC 1.7056</strain>
    </source>
</reference>
<dbReference type="STRING" id="574651.SAMN04487968_1096"/>
<sequence>MICCQFIFKPGTYDDDFYRLDGEIDDYARSLPGFDRVEKWLSPEGDVVNAMYYFADRKSVAQLGRFPQHREARGQVERWYDGYRIVVSDVRATYGDGRLPAPPGASQPTNQIPDQALDQAPDQAADATSEDPS</sequence>
<evidence type="ECO:0000256" key="1">
    <source>
        <dbReference type="SAM" id="MobiDB-lite"/>
    </source>
</evidence>
<name>A0A1I1KUX2_9ACTN</name>
<protein>
    <recommendedName>
        <fullName evidence="4">Heme-degrading monooxygenase HmoA</fullName>
    </recommendedName>
</protein>
<keyword evidence="3" id="KW-1185">Reference proteome</keyword>
<accession>A0A1I1KUX2</accession>
<proteinExistence type="predicted"/>
<gene>
    <name evidence="2" type="ORF">SAMN04487968_1096</name>
</gene>
<dbReference type="AlphaFoldDB" id="A0A1I1KUX2"/>
<evidence type="ECO:0000313" key="3">
    <source>
        <dbReference type="Proteomes" id="UP000198832"/>
    </source>
</evidence>
<dbReference type="InterPro" id="IPR011008">
    <property type="entry name" value="Dimeric_a/b-barrel"/>
</dbReference>
<feature type="region of interest" description="Disordered" evidence="1">
    <location>
        <begin position="96"/>
        <end position="133"/>
    </location>
</feature>
<dbReference type="Proteomes" id="UP000198832">
    <property type="component" value="Unassembled WGS sequence"/>
</dbReference>
<dbReference type="OrthoDB" id="6064772at2"/>
<feature type="compositionally biased region" description="Low complexity" evidence="1">
    <location>
        <begin position="111"/>
        <end position="127"/>
    </location>
</feature>
<evidence type="ECO:0008006" key="4">
    <source>
        <dbReference type="Google" id="ProtNLM"/>
    </source>
</evidence>
<dbReference type="Gene3D" id="3.30.70.100">
    <property type="match status" value="1"/>
</dbReference>
<dbReference type="EMBL" id="FOLB01000009">
    <property type="protein sequence ID" value="SFC64052.1"/>
    <property type="molecule type" value="Genomic_DNA"/>
</dbReference>